<feature type="compositionally biased region" description="Polar residues" evidence="4">
    <location>
        <begin position="2982"/>
        <end position="2992"/>
    </location>
</feature>
<feature type="compositionally biased region" description="Low complexity" evidence="4">
    <location>
        <begin position="2546"/>
        <end position="2559"/>
    </location>
</feature>
<feature type="compositionally biased region" description="Polar residues" evidence="4">
    <location>
        <begin position="2205"/>
        <end position="2263"/>
    </location>
</feature>
<feature type="compositionally biased region" description="Polar residues" evidence="4">
    <location>
        <begin position="2921"/>
        <end position="2931"/>
    </location>
</feature>
<feature type="region of interest" description="Disordered" evidence="4">
    <location>
        <begin position="2396"/>
        <end position="2559"/>
    </location>
</feature>
<dbReference type="GO" id="GO:0032991">
    <property type="term" value="C:protein-containing complex"/>
    <property type="evidence" value="ECO:0007669"/>
    <property type="project" value="UniProtKB-ARBA"/>
</dbReference>
<evidence type="ECO:0000313" key="8">
    <source>
        <dbReference type="EMBL" id="KAK2168668.1"/>
    </source>
</evidence>
<feature type="compositionally biased region" description="Polar residues" evidence="4">
    <location>
        <begin position="2402"/>
        <end position="2415"/>
    </location>
</feature>
<keyword evidence="2 3" id="KW-0175">Coiled coil</keyword>
<feature type="domain" description="SANT" evidence="6">
    <location>
        <begin position="534"/>
        <end position="585"/>
    </location>
</feature>
<dbReference type="FunFam" id="1.10.10.60:FF:000026">
    <property type="entry name" value="Nuclear receptor corepressor 2 isoform 1"/>
    <property type="match status" value="1"/>
</dbReference>
<feature type="compositionally biased region" description="Basic and acidic residues" evidence="4">
    <location>
        <begin position="2710"/>
        <end position="2741"/>
    </location>
</feature>
<name>A0AAD9NHE3_9ANNE</name>
<feature type="compositionally biased region" description="Polar residues" evidence="4">
    <location>
        <begin position="1791"/>
        <end position="1813"/>
    </location>
</feature>
<dbReference type="PROSITE" id="PS51293">
    <property type="entry name" value="SANT"/>
    <property type="match status" value="2"/>
</dbReference>
<gene>
    <name evidence="8" type="ORF">LSH36_15g14055</name>
</gene>
<feature type="region of interest" description="Disordered" evidence="4">
    <location>
        <begin position="2805"/>
        <end position="3011"/>
    </location>
</feature>
<feature type="domain" description="SANT" evidence="6">
    <location>
        <begin position="872"/>
        <end position="923"/>
    </location>
</feature>
<feature type="domain" description="HTH myb-type" evidence="7">
    <location>
        <begin position="869"/>
        <end position="923"/>
    </location>
</feature>
<feature type="compositionally biased region" description="Polar residues" evidence="4">
    <location>
        <begin position="1024"/>
        <end position="1049"/>
    </location>
</feature>
<feature type="compositionally biased region" description="Polar residues" evidence="4">
    <location>
        <begin position="2805"/>
        <end position="2814"/>
    </location>
</feature>
<dbReference type="Proteomes" id="UP001208570">
    <property type="component" value="Unassembled WGS sequence"/>
</dbReference>
<feature type="compositionally biased region" description="Basic and acidic residues" evidence="4">
    <location>
        <begin position="1691"/>
        <end position="1715"/>
    </location>
</feature>
<accession>A0AAD9NHE3</accession>
<feature type="compositionally biased region" description="Basic and acidic residues" evidence="4">
    <location>
        <begin position="233"/>
        <end position="244"/>
    </location>
</feature>
<dbReference type="PROSITE" id="PS50090">
    <property type="entry name" value="MYB_LIKE"/>
    <property type="match status" value="1"/>
</dbReference>
<feature type="coiled-coil region" evidence="3">
    <location>
        <begin position="399"/>
        <end position="430"/>
    </location>
</feature>
<feature type="compositionally biased region" description="Polar residues" evidence="4">
    <location>
        <begin position="1070"/>
        <end position="1084"/>
    </location>
</feature>
<evidence type="ECO:0000259" key="5">
    <source>
        <dbReference type="PROSITE" id="PS50090"/>
    </source>
</evidence>
<feature type="region of interest" description="Disordered" evidence="4">
    <location>
        <begin position="2652"/>
        <end position="2674"/>
    </location>
</feature>
<feature type="compositionally biased region" description="Polar residues" evidence="4">
    <location>
        <begin position="2309"/>
        <end position="2328"/>
    </location>
</feature>
<feature type="region of interest" description="Disordered" evidence="4">
    <location>
        <begin position="683"/>
        <end position="715"/>
    </location>
</feature>
<dbReference type="EMBL" id="JAODUP010000015">
    <property type="protein sequence ID" value="KAK2168668.1"/>
    <property type="molecule type" value="Genomic_DNA"/>
</dbReference>
<feature type="region of interest" description="Disordered" evidence="4">
    <location>
        <begin position="295"/>
        <end position="323"/>
    </location>
</feature>
<evidence type="ECO:0000256" key="2">
    <source>
        <dbReference type="ARBA" id="ARBA00023054"/>
    </source>
</evidence>
<evidence type="ECO:0000259" key="6">
    <source>
        <dbReference type="PROSITE" id="PS51293"/>
    </source>
</evidence>
<dbReference type="InterPro" id="IPR009057">
    <property type="entry name" value="Homeodomain-like_sf"/>
</dbReference>
<evidence type="ECO:0000256" key="3">
    <source>
        <dbReference type="SAM" id="Coils"/>
    </source>
</evidence>
<evidence type="ECO:0008006" key="10">
    <source>
        <dbReference type="Google" id="ProtNLM"/>
    </source>
</evidence>
<evidence type="ECO:0000256" key="4">
    <source>
        <dbReference type="SAM" id="MobiDB-lite"/>
    </source>
</evidence>
<feature type="compositionally biased region" description="Polar residues" evidence="4">
    <location>
        <begin position="2661"/>
        <end position="2670"/>
    </location>
</feature>
<evidence type="ECO:0000259" key="7">
    <source>
        <dbReference type="PROSITE" id="PS51294"/>
    </source>
</evidence>
<evidence type="ECO:0000256" key="1">
    <source>
        <dbReference type="ARBA" id="ARBA00010097"/>
    </source>
</evidence>
<dbReference type="CDD" id="cd00167">
    <property type="entry name" value="SANT"/>
    <property type="match status" value="1"/>
</dbReference>
<feature type="region of interest" description="Disordered" evidence="4">
    <location>
        <begin position="2205"/>
        <end position="2375"/>
    </location>
</feature>
<dbReference type="PANTHER" id="PTHR13992:SF39">
    <property type="entry name" value="SMRTER, ISOFORM G"/>
    <property type="match status" value="1"/>
</dbReference>
<organism evidence="8 9">
    <name type="scientific">Paralvinella palmiformis</name>
    <dbReference type="NCBI Taxonomy" id="53620"/>
    <lineage>
        <taxon>Eukaryota</taxon>
        <taxon>Metazoa</taxon>
        <taxon>Spiralia</taxon>
        <taxon>Lophotrochozoa</taxon>
        <taxon>Annelida</taxon>
        <taxon>Polychaeta</taxon>
        <taxon>Sedentaria</taxon>
        <taxon>Canalipalpata</taxon>
        <taxon>Terebellida</taxon>
        <taxon>Terebelliformia</taxon>
        <taxon>Alvinellidae</taxon>
        <taxon>Paralvinella</taxon>
    </lineage>
</organism>
<protein>
    <recommendedName>
        <fullName evidence="10">Nuclear receptor corepressor 1</fullName>
    </recommendedName>
</protein>
<feature type="compositionally biased region" description="Low complexity" evidence="4">
    <location>
        <begin position="2751"/>
        <end position="2767"/>
    </location>
</feature>
<feature type="region of interest" description="Disordered" evidence="4">
    <location>
        <begin position="2710"/>
        <end position="2787"/>
    </location>
</feature>
<feature type="region of interest" description="Disordered" evidence="4">
    <location>
        <begin position="1179"/>
        <end position="1199"/>
    </location>
</feature>
<feature type="compositionally biased region" description="Polar residues" evidence="4">
    <location>
        <begin position="978"/>
        <end position="991"/>
    </location>
</feature>
<dbReference type="InterPro" id="IPR017884">
    <property type="entry name" value="SANT_dom"/>
</dbReference>
<dbReference type="PROSITE" id="PS51294">
    <property type="entry name" value="HTH_MYB"/>
    <property type="match status" value="1"/>
</dbReference>
<dbReference type="GO" id="GO:0006357">
    <property type="term" value="P:regulation of transcription by RNA polymerase II"/>
    <property type="evidence" value="ECO:0007669"/>
    <property type="project" value="TreeGrafter"/>
</dbReference>
<reference evidence="8" key="1">
    <citation type="journal article" date="2023" name="Mol. Biol. Evol.">
        <title>Third-Generation Sequencing Reveals the Adaptive Role of the Epigenome in Three Deep-Sea Polychaetes.</title>
        <authorList>
            <person name="Perez M."/>
            <person name="Aroh O."/>
            <person name="Sun Y."/>
            <person name="Lan Y."/>
            <person name="Juniper S.K."/>
            <person name="Young C.R."/>
            <person name="Angers B."/>
            <person name="Qian P.Y."/>
        </authorList>
    </citation>
    <scope>NUCLEOTIDE SEQUENCE</scope>
    <source>
        <strain evidence="8">P08H-3</strain>
    </source>
</reference>
<dbReference type="InterPro" id="IPR051571">
    <property type="entry name" value="N-CoR_corepressor"/>
</dbReference>
<feature type="compositionally biased region" description="Polar residues" evidence="4">
    <location>
        <begin position="62"/>
        <end position="77"/>
    </location>
</feature>
<feature type="region of interest" description="Disordered" evidence="4">
    <location>
        <begin position="1933"/>
        <end position="2017"/>
    </location>
</feature>
<feature type="compositionally biased region" description="Basic and acidic residues" evidence="4">
    <location>
        <begin position="1450"/>
        <end position="1461"/>
    </location>
</feature>
<dbReference type="Pfam" id="PF00249">
    <property type="entry name" value="Myb_DNA-binding"/>
    <property type="match status" value="1"/>
</dbReference>
<dbReference type="Gene3D" id="1.10.10.60">
    <property type="entry name" value="Homeodomain-like"/>
    <property type="match status" value="1"/>
</dbReference>
<feature type="compositionally biased region" description="Basic and acidic residues" evidence="4">
    <location>
        <begin position="1834"/>
        <end position="1848"/>
    </location>
</feature>
<dbReference type="GO" id="GO:0005654">
    <property type="term" value="C:nucleoplasm"/>
    <property type="evidence" value="ECO:0007669"/>
    <property type="project" value="UniProtKB-ARBA"/>
</dbReference>
<feature type="region of interest" description="Disordered" evidence="4">
    <location>
        <begin position="1375"/>
        <end position="1430"/>
    </location>
</feature>
<sequence>MASHKRSQMIDSQSSLAKITVHPAMAKRLMTYHQPLNGTPVYYRSQGEGVSDSGSPYKRPRTQSPSLMSNPGSTNPGQPAHYAFSQEAPRYAMAVASSPYDALYRAQAYQAERMGELREQQQRYRDMEIPQRRRPTLLGEYHHVAVAAAAAVADREGYEREQLAQQQQRMGHQGAAHPGQSQPQAPSHPQGAQRSSDQGPQHPSLIQPDLPHACKRPRLSLETRPDLTQPLRIDIKDTDSKKDSYNPQVEAISPTLPDTESKDEASSIKSSELLQNIKKVDVEISKLEQQIMKLRKKQQQLEDETKRPPDEKPSTPDCQDTRHHSMAQIIYAENRKKADSSHSGFSKLGPQIDLPLYNQPSDTAVYHENKRQYISFKKRLMLHFKKRHQTKKIREHYLAERYDQLMQTWIKKVERIENNAKRRNKDAKTRDCFEKVFPELKKQREDKESFSAISGSNTVGNGGAAVTRLGGYVRSDADMEQILDGLHEQEEEERKMRSLAVIPPLLLDCWQRRIRFINNNGLIEDPMSEFKERQMCNVWTDSERDTFKEKYLQHPKHFSYIAQFLERKNTQDCVQYYYLSKKSENYKQLLRKSAKKRKYPKPHPAASIQHTEMKDEKHEYDDQPIPAILAPSEVKPAELVCSKKEVGIPGSTDQPAFQEAKDLKRDENIIKHEEEGEKIKCEEPKNGLDTPMAERGGGDSLLDKAEGDNSTTVPGPGGVHKCTVCHVQLDNWSMSRPLTKNDGTLYGIKEADVTGDMRVCSNCRCRSVRRRYKNHKSAIYPDVTNANSKINCPVPSCKTPRRKVKRLRQLPKQMNDLPKETIDAIVKEMQLSGEITRCCSACYNRIARRIGNNPQTNEPLVPLVDEPNDEFVETSRWTEEEMDIAKQGLREHGRDWAAISARVGTKSEAQCKNFYFNYKKKFNLETLLMEYKKMKGESNRSVSVSESIASTITAHSEEDMSSEDEDNGEDNDDTSDTASIPSPVSQHTSVGTEDPEGSSSKLKEMRDDGSSQSNTEKGLPETSLVGNRNLSASQGSLRSCNDNDSSATLSADEGPHGQADSAPTQPPSRPQSEGMSSNVNSSVNLRPHSVPYTDNGHVMGVPICTNSGPASISRNECMGLPAQHSSSMPISSGNEPANLKSVTSQPFAVAVSLPQLPQQGNSKQSPTQVSMLTSRYLTGHPDSCQLDPKNDKQSRLQAASGTNAVVRELFQVKKSPGLDKPTPPACVRDLIHSAIERNLQQHHSNDAPSPEPRRTDKSTPKAGYQMSSMIPSSSMGPARTPTSQTRASSAGPQGIYPPNAGMQVAYSMSQSMQIPSMACNVQDLRRRDVRESEHSREAHLRMEGGHPSPVQSHYPHVPQYVAIKENCDDVKDLSRRVKEGPENYRGDPRDYDPRDPRFQEGHRKMKDNLIRRGVSPPPAPPPAHSNHPKQHADTNALYQLAEAATGQHPVEVHRPHSEPRSRSPYFIDRSQATPPALHPSSPYGYPAGAEHPVFSQRSQVPKSTIGQPPPLITVKDTKPPGISQKDKQPAGAGVMPAHAGGSITQGTPLNQPAISQPPCTRTGSISMGTPRYDAQQSRQMTPPHSRGEGSITKGMPVYEGGPDHRTPVTLDSGVLRMPVMLDPAALSRGAVVYTEQAPGIRMPVIYTPAELEIYQRSGMPGFMPGIPFPGNFDPSSTTATLMDDFMTAKMMQHEEKRRSQPEADQPSPRHHEINSRDPAPSKPLFPHGVTGGPPLSVPYSIGSRIVYLSPEGLPPVPSHSSGRQGNERLMNSGEVKSPHTSETGLMPKSWPHTQVKSSSQSPNIVHGTTSNVSHHQDRLQPTPPNRQNVIQPSSEKHHSVIRETRHDQLSGYQIKENSGNDQKCPVSGTYVEVARSSVDPYAERRKEMEYREKEHNREQERQREIEWEHRRYFEERAHYSASREMDKGMKDRISQLPPVCGRPSPRPGPNPSLSMHRVRPDGSPVHQKGDTLQNMRNEEMNLKRRASMISEVKCSDGSDSGGKDDKGSESGDGSGNPTFTAAVLIDLIITNQINQQKVKESKSSRVPISGPGEKRSPGAATSPQHVKSSTTPTTVSSSPVPPEPVDPASMSLYGRLPKAMETDRGMHGMPDQRPSIHSTTAPSQSQDMRSSLANFQSSERNKSVSSLADSMSSQGTRTITLGQHINAIITQDFQGNSQLEKDSSGSGLNQSDGTRSTMRSFLALGNNNSQSHTSESAGSQDSHQSHSMSGAMLSASQVPTPASRSQQQDYDFSRPRSMSTGNHSKYPLPYRDEGMAGQRLPTHSSTNERGRMDHPSVTRSVPHTHYTPPHSTSQQHQAMTHRQTSHPGTSEPKLMQVPQPVPIAGQSPSKRDEEIRPRSYSSGASGPVTRTAHSTTSWKLKQAYIQEQEWEREHGMRYGPIPSTQSSSVSMQQETIRNKTAESLQNIGESRYSPQSAPSSKSPGSLAPDEREIVRVAQVDSSRSPAADRMTISQSGITENCSTFGSHRESSLAPTNSEKYGRQEHSPRPASIHSPRGMAGRQPSPQPPSTTQPTMISGSHPGSGKQLISSSHQSISSLAASHQTMTNLLSSRLGFPQESNAQKGSGVEADTYQVKNNSGGSGVQSPLDFVHNKIAEVMKQQDISGVSATRHHEMRRSQEEMVEGGHLEKYHRPLGSGQMMPESSTGVLQQQEEKRNTLHPMDAARYTAQSAHHSVDSSTPSYRDWTRERYRITSPQQDDHISKSDSYRDGPRGGGYKDKTASPKGSDTHLSSGSYSPRISSRSPASSDQPTRSPHRSDTHSPRNPHMATQEQRLANAGICEKIQSPKQLQSSQSDMDREASTSDYHAGTDKDPAYVSYSHSIDSPGSDRMVIDEDRGVDSSASAGYMHHIPPSQHSLPEGPSAAHDSRNNSPRVSIQSSDQVAPDSVFSGRSPKPAPSSDVCGSQADSSLYSHYMDNKGNATSSSGNNSSSSPGAASNSTQPYSHPVSSSQRSRSPEDESSLMSPHVSSNANEGDGSPVLSSQYETLSDDD</sequence>
<feature type="compositionally biased region" description="Basic and acidic residues" evidence="4">
    <location>
        <begin position="2286"/>
        <end position="2296"/>
    </location>
</feature>
<feature type="compositionally biased region" description="Polar residues" evidence="4">
    <location>
        <begin position="2421"/>
        <end position="2443"/>
    </location>
</feature>
<feature type="region of interest" description="Disordered" evidence="4">
    <location>
        <begin position="157"/>
        <end position="268"/>
    </location>
</feature>
<evidence type="ECO:0000313" key="9">
    <source>
        <dbReference type="Proteomes" id="UP001208570"/>
    </source>
</evidence>
<feature type="region of interest" description="Disordered" evidence="4">
    <location>
        <begin position="593"/>
        <end position="614"/>
    </location>
</feature>
<feature type="region of interest" description="Disordered" evidence="4">
    <location>
        <begin position="1691"/>
        <end position="1731"/>
    </location>
</feature>
<feature type="compositionally biased region" description="Basic and acidic residues" evidence="4">
    <location>
        <begin position="299"/>
        <end position="323"/>
    </location>
</feature>
<dbReference type="SMART" id="SM00717">
    <property type="entry name" value="SANT"/>
    <property type="match status" value="2"/>
</dbReference>
<feature type="compositionally biased region" description="Polar residues" evidence="4">
    <location>
        <begin position="2999"/>
        <end position="3011"/>
    </location>
</feature>
<feature type="compositionally biased region" description="Basic and acidic residues" evidence="4">
    <location>
        <begin position="1993"/>
        <end position="2009"/>
    </location>
</feature>
<feature type="region of interest" description="Disordered" evidence="4">
    <location>
        <begin position="1241"/>
        <end position="1296"/>
    </location>
</feature>
<feature type="region of interest" description="Disordered" evidence="4">
    <location>
        <begin position="952"/>
        <end position="1095"/>
    </location>
</feature>
<dbReference type="InterPro" id="IPR001005">
    <property type="entry name" value="SANT/Myb"/>
</dbReference>
<keyword evidence="9" id="KW-1185">Reference proteome</keyword>
<feature type="compositionally biased region" description="Polar residues" evidence="4">
    <location>
        <begin position="2471"/>
        <end position="2485"/>
    </location>
</feature>
<dbReference type="SUPFAM" id="SSF46689">
    <property type="entry name" value="Homeodomain-like"/>
    <property type="match status" value="2"/>
</dbReference>
<proteinExistence type="inferred from homology"/>
<feature type="domain" description="Myb-like" evidence="5">
    <location>
        <begin position="869"/>
        <end position="919"/>
    </location>
</feature>
<feature type="compositionally biased region" description="Basic and acidic residues" evidence="4">
    <location>
        <begin position="2815"/>
        <end position="2833"/>
    </location>
</feature>
<comment type="similarity">
    <text evidence="1">Belongs to the N-CoR nuclear receptor corepressors family.</text>
</comment>
<feature type="compositionally biased region" description="Low complexity" evidence="4">
    <location>
        <begin position="2066"/>
        <end position="2078"/>
    </location>
</feature>
<feature type="compositionally biased region" description="Polar residues" evidence="4">
    <location>
        <begin position="179"/>
        <end position="201"/>
    </location>
</feature>
<feature type="region of interest" description="Disordered" evidence="4">
    <location>
        <begin position="1754"/>
        <end position="1867"/>
    </location>
</feature>
<feature type="compositionally biased region" description="Polar residues" evidence="4">
    <location>
        <begin position="1542"/>
        <end position="1567"/>
    </location>
</feature>
<dbReference type="Gene3D" id="1.20.58.1880">
    <property type="match status" value="1"/>
</dbReference>
<dbReference type="GO" id="GO:0000785">
    <property type="term" value="C:chromatin"/>
    <property type="evidence" value="ECO:0007669"/>
    <property type="project" value="TreeGrafter"/>
</dbReference>
<dbReference type="Gene3D" id="1.20.5.430">
    <property type="match status" value="1"/>
</dbReference>
<feature type="compositionally biased region" description="Low complexity" evidence="4">
    <location>
        <begin position="2939"/>
        <end position="2973"/>
    </location>
</feature>
<feature type="compositionally biased region" description="Acidic residues" evidence="4">
    <location>
        <begin position="959"/>
        <end position="975"/>
    </location>
</feature>
<dbReference type="Pfam" id="PF15784">
    <property type="entry name" value="GPS2_interact"/>
    <property type="match status" value="1"/>
</dbReference>
<feature type="compositionally biased region" description="Polar residues" evidence="4">
    <location>
        <begin position="2115"/>
        <end position="2151"/>
    </location>
</feature>
<feature type="compositionally biased region" description="Polar residues" evidence="4">
    <location>
        <begin position="2889"/>
        <end position="2901"/>
    </location>
</feature>
<feature type="region of interest" description="Disordered" evidence="4">
    <location>
        <begin position="37"/>
        <end position="81"/>
    </location>
</feature>
<dbReference type="PANTHER" id="PTHR13992">
    <property type="entry name" value="NUCLEAR RECEPTOR CO-REPRESSOR RELATED NCOR"/>
    <property type="match status" value="1"/>
</dbReference>
<dbReference type="InterPro" id="IPR031557">
    <property type="entry name" value="N-CoR_GPS2_interact"/>
</dbReference>
<feature type="region of interest" description="Disordered" evidence="4">
    <location>
        <begin position="1448"/>
        <end position="1603"/>
    </location>
</feature>
<feature type="compositionally biased region" description="Polar residues" evidence="4">
    <location>
        <begin position="1280"/>
        <end position="1291"/>
    </location>
</feature>
<feature type="region of interest" description="Disordered" evidence="4">
    <location>
        <begin position="2035"/>
        <end position="2151"/>
    </location>
</feature>
<feature type="compositionally biased region" description="Polar residues" evidence="4">
    <location>
        <begin position="1495"/>
        <end position="1506"/>
    </location>
</feature>
<dbReference type="InterPro" id="IPR017930">
    <property type="entry name" value="Myb_dom"/>
</dbReference>
<feature type="compositionally biased region" description="Basic and acidic residues" evidence="4">
    <location>
        <begin position="1375"/>
        <end position="1410"/>
    </location>
</feature>
<feature type="compositionally biased region" description="Low complexity" evidence="4">
    <location>
        <begin position="1266"/>
        <end position="1275"/>
    </location>
</feature>
<comment type="caution">
    <text evidence="8">The sequence shown here is derived from an EMBL/GenBank/DDBJ whole genome shotgun (WGS) entry which is preliminary data.</text>
</comment>